<dbReference type="PANTHER" id="PTHR33194">
    <property type="entry name" value="ZINC KNUCKLE DOMAINCONTAINING PROTEIN"/>
    <property type="match status" value="1"/>
</dbReference>
<organism evidence="1 2">
    <name type="scientific">Daphnia galeata</name>
    <dbReference type="NCBI Taxonomy" id="27404"/>
    <lineage>
        <taxon>Eukaryota</taxon>
        <taxon>Metazoa</taxon>
        <taxon>Ecdysozoa</taxon>
        <taxon>Arthropoda</taxon>
        <taxon>Crustacea</taxon>
        <taxon>Branchiopoda</taxon>
        <taxon>Diplostraca</taxon>
        <taxon>Cladocera</taxon>
        <taxon>Anomopoda</taxon>
        <taxon>Daphniidae</taxon>
        <taxon>Daphnia</taxon>
    </lineage>
</organism>
<dbReference type="PANTHER" id="PTHR33194:SF4">
    <property type="entry name" value="CCHC-TYPE DOMAIN-CONTAINING PROTEIN"/>
    <property type="match status" value="1"/>
</dbReference>
<dbReference type="Proteomes" id="UP000789390">
    <property type="component" value="Unassembled WGS sequence"/>
</dbReference>
<protein>
    <recommendedName>
        <fullName evidence="3">Retrotransposon gag domain-containing protein</fullName>
    </recommendedName>
</protein>
<gene>
    <name evidence="1" type="ORF">DGAL_LOCUS2860</name>
</gene>
<evidence type="ECO:0000313" key="1">
    <source>
        <dbReference type="EMBL" id="CAH0100575.1"/>
    </source>
</evidence>
<accession>A0A8J2RIU4</accession>
<dbReference type="OrthoDB" id="10037266at2759"/>
<evidence type="ECO:0008006" key="3">
    <source>
        <dbReference type="Google" id="ProtNLM"/>
    </source>
</evidence>
<sequence>MHLDGPARKLFQCLNPPALWVDTAAVPGVGGARGAAGIDGLRTVFSKEFLKQGQARHNEARLRKRRQGMNESALEYYYDIVNLCRLVDPQMSKDRKMGHLFHGLRPTLVERIWMTQPKTCEEFLTAARLLSEAAEVVGQGSWSVNLLTEEKEKQLQALAATWRIACLVVGIDTPTTFCGVVVGELVEGIDQAGMRVSDDFGDGDERLNRKGVE</sequence>
<reference evidence="1" key="1">
    <citation type="submission" date="2021-11" db="EMBL/GenBank/DDBJ databases">
        <authorList>
            <person name="Schell T."/>
        </authorList>
    </citation>
    <scope>NUCLEOTIDE SEQUENCE</scope>
    <source>
        <strain evidence="1">M5</strain>
    </source>
</reference>
<dbReference type="AlphaFoldDB" id="A0A8J2RIU4"/>
<keyword evidence="2" id="KW-1185">Reference proteome</keyword>
<name>A0A8J2RIU4_9CRUS</name>
<dbReference type="EMBL" id="CAKKLH010000040">
    <property type="protein sequence ID" value="CAH0100575.1"/>
    <property type="molecule type" value="Genomic_DNA"/>
</dbReference>
<evidence type="ECO:0000313" key="2">
    <source>
        <dbReference type="Proteomes" id="UP000789390"/>
    </source>
</evidence>
<comment type="caution">
    <text evidence="1">The sequence shown here is derived from an EMBL/GenBank/DDBJ whole genome shotgun (WGS) entry which is preliminary data.</text>
</comment>
<proteinExistence type="predicted"/>